<evidence type="ECO:0000259" key="3">
    <source>
        <dbReference type="PROSITE" id="PS51194"/>
    </source>
</evidence>
<dbReference type="GO" id="GO:0061749">
    <property type="term" value="F:forked DNA-dependent helicase activity"/>
    <property type="evidence" value="ECO:0007669"/>
    <property type="project" value="TreeGrafter"/>
</dbReference>
<keyword evidence="5" id="KW-1185">Reference proteome</keyword>
<dbReference type="PANTHER" id="PTHR47396:SF1">
    <property type="entry name" value="ATP-DEPENDENT HELICASE IRC3-RELATED"/>
    <property type="match status" value="1"/>
</dbReference>
<dbReference type="PROSITE" id="PS51194">
    <property type="entry name" value="HELICASE_CTER"/>
    <property type="match status" value="1"/>
</dbReference>
<dbReference type="GO" id="GO:0016787">
    <property type="term" value="F:hydrolase activity"/>
    <property type="evidence" value="ECO:0007669"/>
    <property type="project" value="UniProtKB-KW"/>
</dbReference>
<dbReference type="Pfam" id="PF00271">
    <property type="entry name" value="Helicase_C"/>
    <property type="match status" value="1"/>
</dbReference>
<dbReference type="GO" id="GO:0005759">
    <property type="term" value="C:mitochondrial matrix"/>
    <property type="evidence" value="ECO:0007669"/>
    <property type="project" value="TreeGrafter"/>
</dbReference>
<sequence>MLCQILSASHLKTSPQRCLRPITLFARQAPARPIIFNLSPLTLQTRRFARTHIKPAEPYLAQPQVQYELRPYQAECIDTCLMLYSEGHKRQVVSLPVIFANMIPKILPPLPTATKTLVIAHREELLEQARRQILRVNPGLNVEIDMGKRHAKLEGDVIVASVPSLGRKGATRLEKYDQRYFKCIIIDEAHHAAAESYRRIINHFGAADPDSHIFVWGCSATVRRHDGLRLSGVFDYVAYYQDFMPMIEQGWLCKMKVTTIETKIDISDVKLNQFRDFKEADLSRRINTTERNDIVVRSHLKFAEGRCSTLVFAVDITHTMELCNTFRRYGVNARFITSETHQVERQETLQMFRDRAYPVLVNCGILTEGTDIPNIDCVLLARPTKSTTLFQQMLGRGMRLHPGKDNCLMLDFVDNFKRAGEQGLMSIPTLLGLDPKDLMEDADVLEANKKAEQRKSVLKVNEDEELDEEPDTTRKIARLTVTEYDNPYDIIDDCSGSPQLMKISQLSWLSVGGGVYVLQLKDGTVRVEQEEDGIYRAKHRKTSKFQDTSDSADKRTKPAFRKIQHPPVYLHLSGDDLPSAIRAVDTWVKTTYSHTGIQHLSRYAKFRKEPATEPQIRLLKKHLIGDTFDPSRLTKGQAMNILGRLFEGAGKKWRVEEEKKKKEEKRWSQERKWKEQMKEIMVGPIRKMEDV</sequence>
<dbReference type="Proteomes" id="UP000274822">
    <property type="component" value="Unassembled WGS sequence"/>
</dbReference>
<dbReference type="InterPro" id="IPR006935">
    <property type="entry name" value="Helicase/UvrB_N"/>
</dbReference>
<evidence type="ECO:0000259" key="2">
    <source>
        <dbReference type="PROSITE" id="PS51192"/>
    </source>
</evidence>
<accession>A0A433Q4U1</accession>
<reference evidence="4 5" key="1">
    <citation type="journal article" date="2018" name="New Phytol.">
        <title>Phylogenomics of Endogonaceae and evolution of mycorrhizas within Mucoromycota.</title>
        <authorList>
            <person name="Chang Y."/>
            <person name="Desiro A."/>
            <person name="Na H."/>
            <person name="Sandor L."/>
            <person name="Lipzen A."/>
            <person name="Clum A."/>
            <person name="Barry K."/>
            <person name="Grigoriev I.V."/>
            <person name="Martin F.M."/>
            <person name="Stajich J.E."/>
            <person name="Smith M.E."/>
            <person name="Bonito G."/>
            <person name="Spatafora J.W."/>
        </authorList>
    </citation>
    <scope>NUCLEOTIDE SEQUENCE [LARGE SCALE GENOMIC DNA]</scope>
    <source>
        <strain evidence="4 5">AD002</strain>
    </source>
</reference>
<dbReference type="InterPro" id="IPR027417">
    <property type="entry name" value="P-loop_NTPase"/>
</dbReference>
<dbReference type="SMART" id="SM00487">
    <property type="entry name" value="DEXDc"/>
    <property type="match status" value="1"/>
</dbReference>
<dbReference type="GO" id="GO:0032042">
    <property type="term" value="P:mitochondrial DNA metabolic process"/>
    <property type="evidence" value="ECO:0007669"/>
    <property type="project" value="TreeGrafter"/>
</dbReference>
<evidence type="ECO:0000313" key="5">
    <source>
        <dbReference type="Proteomes" id="UP000274822"/>
    </source>
</evidence>
<feature type="domain" description="Helicase ATP-binding" evidence="2">
    <location>
        <begin position="82"/>
        <end position="240"/>
    </location>
</feature>
<dbReference type="InterPro" id="IPR014001">
    <property type="entry name" value="Helicase_ATP-bd"/>
</dbReference>
<dbReference type="CDD" id="cd18799">
    <property type="entry name" value="SF2_C_EcoAI-like"/>
    <property type="match status" value="1"/>
</dbReference>
<dbReference type="PANTHER" id="PTHR47396">
    <property type="entry name" value="TYPE I RESTRICTION ENZYME ECOKI R PROTEIN"/>
    <property type="match status" value="1"/>
</dbReference>
<keyword evidence="1" id="KW-0547">Nucleotide-binding</keyword>
<evidence type="ECO:0000256" key="1">
    <source>
        <dbReference type="ARBA" id="ARBA00022806"/>
    </source>
</evidence>
<dbReference type="EMBL" id="RBNJ01014908">
    <property type="protein sequence ID" value="RUS24797.1"/>
    <property type="molecule type" value="Genomic_DNA"/>
</dbReference>
<evidence type="ECO:0000313" key="4">
    <source>
        <dbReference type="EMBL" id="RUS24797.1"/>
    </source>
</evidence>
<keyword evidence="1" id="KW-0347">Helicase</keyword>
<dbReference type="Gene3D" id="3.40.50.300">
    <property type="entry name" value="P-loop containing nucleotide triphosphate hydrolases"/>
    <property type="match status" value="2"/>
</dbReference>
<dbReference type="InterPro" id="IPR050742">
    <property type="entry name" value="Helicase_Restrict-Modif_Enz"/>
</dbReference>
<keyword evidence="1" id="KW-0067">ATP-binding</keyword>
<proteinExistence type="predicted"/>
<protein>
    <submittedName>
        <fullName evidence="4">P-loop containing nucleoside triphosphate hydrolase protein</fullName>
    </submittedName>
</protein>
<feature type="domain" description="Helicase C-terminal" evidence="3">
    <location>
        <begin position="295"/>
        <end position="439"/>
    </location>
</feature>
<dbReference type="InterPro" id="IPR001650">
    <property type="entry name" value="Helicase_C-like"/>
</dbReference>
<dbReference type="GO" id="GO:0036121">
    <property type="term" value="F:double-stranded DNA helicase activity"/>
    <property type="evidence" value="ECO:0007669"/>
    <property type="project" value="TreeGrafter"/>
</dbReference>
<dbReference type="PROSITE" id="PS51192">
    <property type="entry name" value="HELICASE_ATP_BIND_1"/>
    <property type="match status" value="1"/>
</dbReference>
<organism evidence="4 5">
    <name type="scientific">Jimgerdemannia flammicorona</name>
    <dbReference type="NCBI Taxonomy" id="994334"/>
    <lineage>
        <taxon>Eukaryota</taxon>
        <taxon>Fungi</taxon>
        <taxon>Fungi incertae sedis</taxon>
        <taxon>Mucoromycota</taxon>
        <taxon>Mucoromycotina</taxon>
        <taxon>Endogonomycetes</taxon>
        <taxon>Endogonales</taxon>
        <taxon>Endogonaceae</taxon>
        <taxon>Jimgerdemannia</taxon>
    </lineage>
</organism>
<dbReference type="AlphaFoldDB" id="A0A433Q4U1"/>
<comment type="caution">
    <text evidence="4">The sequence shown here is derived from an EMBL/GenBank/DDBJ whole genome shotgun (WGS) entry which is preliminary data.</text>
</comment>
<dbReference type="GO" id="GO:0070125">
    <property type="term" value="P:mitochondrial translational elongation"/>
    <property type="evidence" value="ECO:0007669"/>
    <property type="project" value="TreeGrafter"/>
</dbReference>
<dbReference type="SUPFAM" id="SSF52540">
    <property type="entry name" value="P-loop containing nucleoside triphosphate hydrolases"/>
    <property type="match status" value="1"/>
</dbReference>
<name>A0A433Q4U1_9FUNG</name>
<dbReference type="SMART" id="SM00490">
    <property type="entry name" value="HELICc"/>
    <property type="match status" value="1"/>
</dbReference>
<keyword evidence="4" id="KW-0378">Hydrolase</keyword>
<dbReference type="GO" id="GO:0000403">
    <property type="term" value="F:Y-form DNA binding"/>
    <property type="evidence" value="ECO:0007669"/>
    <property type="project" value="TreeGrafter"/>
</dbReference>
<gene>
    <name evidence="4" type="ORF">BC938DRAFT_473060</name>
</gene>
<dbReference type="GO" id="GO:0005524">
    <property type="term" value="F:ATP binding"/>
    <property type="evidence" value="ECO:0007669"/>
    <property type="project" value="InterPro"/>
</dbReference>
<dbReference type="Pfam" id="PF04851">
    <property type="entry name" value="ResIII"/>
    <property type="match status" value="1"/>
</dbReference>